<evidence type="ECO:0000256" key="5">
    <source>
        <dbReference type="ARBA" id="ARBA00022984"/>
    </source>
</evidence>
<keyword evidence="3" id="KW-0378">Hydrolase</keyword>
<dbReference type="PANTHER" id="PTHR21581:SF33">
    <property type="entry name" value="D-ALANYL-D-ALANINE CARBOXYPEPTIDASE DACB"/>
    <property type="match status" value="1"/>
</dbReference>
<gene>
    <name evidence="12" type="ORF">SAMN05216252_102242</name>
</gene>
<evidence type="ECO:0000256" key="8">
    <source>
        <dbReference type="PIRSR" id="PIRSR618044-2"/>
    </source>
</evidence>
<dbReference type="GO" id="GO:0071555">
    <property type="term" value="P:cell wall organization"/>
    <property type="evidence" value="ECO:0007669"/>
    <property type="project" value="UniProtKB-KW"/>
</dbReference>
<feature type="compositionally biased region" description="Low complexity" evidence="10">
    <location>
        <begin position="376"/>
        <end position="386"/>
    </location>
</feature>
<evidence type="ECO:0000313" key="12">
    <source>
        <dbReference type="EMBL" id="SNS00371.1"/>
    </source>
</evidence>
<keyword evidence="12" id="KW-0645">Protease</keyword>
<protein>
    <submittedName>
        <fullName evidence="12">D-alanyl-D-alanine carboxypeptidase</fullName>
    </submittedName>
</protein>
<dbReference type="AlphaFoldDB" id="A0A239AYE0"/>
<dbReference type="SUPFAM" id="SSF56601">
    <property type="entry name" value="beta-lactamase/transpeptidase-like"/>
    <property type="match status" value="1"/>
</dbReference>
<feature type="domain" description="Peptidase S11 D-alanyl-D-alanine carboxypeptidase A N-terminal" evidence="11">
    <location>
        <begin position="500"/>
        <end position="692"/>
    </location>
</feature>
<reference evidence="12 13" key="1">
    <citation type="submission" date="2017-06" db="EMBL/GenBank/DDBJ databases">
        <authorList>
            <person name="Kim H.J."/>
            <person name="Triplett B.A."/>
        </authorList>
    </citation>
    <scope>NUCLEOTIDE SEQUENCE [LARGE SCALE GENOMIC DNA]</scope>
    <source>
        <strain evidence="12 13">CGMCC 4.1858</strain>
    </source>
</reference>
<dbReference type="PRINTS" id="PR00725">
    <property type="entry name" value="DADACBPTASE1"/>
</dbReference>
<feature type="binding site" evidence="8">
    <location>
        <position position="674"/>
    </location>
    <ligand>
        <name>substrate</name>
    </ligand>
</feature>
<dbReference type="GO" id="GO:0009252">
    <property type="term" value="P:peptidoglycan biosynthetic process"/>
    <property type="evidence" value="ECO:0007669"/>
    <property type="project" value="UniProtKB-KW"/>
</dbReference>
<evidence type="ECO:0000256" key="7">
    <source>
        <dbReference type="PIRSR" id="PIRSR618044-1"/>
    </source>
</evidence>
<dbReference type="Proteomes" id="UP000198280">
    <property type="component" value="Unassembled WGS sequence"/>
</dbReference>
<feature type="compositionally biased region" description="Acidic residues" evidence="10">
    <location>
        <begin position="87"/>
        <end position="100"/>
    </location>
</feature>
<keyword evidence="12" id="KW-0121">Carboxypeptidase</keyword>
<evidence type="ECO:0000256" key="2">
    <source>
        <dbReference type="ARBA" id="ARBA00022729"/>
    </source>
</evidence>
<dbReference type="GO" id="GO:0006508">
    <property type="term" value="P:proteolysis"/>
    <property type="evidence" value="ECO:0007669"/>
    <property type="project" value="InterPro"/>
</dbReference>
<dbReference type="OrthoDB" id="3530815at2"/>
<evidence type="ECO:0000256" key="1">
    <source>
        <dbReference type="ARBA" id="ARBA00007164"/>
    </source>
</evidence>
<dbReference type="PANTHER" id="PTHR21581">
    <property type="entry name" value="D-ALANYL-D-ALANINE CARBOXYPEPTIDASE"/>
    <property type="match status" value="1"/>
</dbReference>
<evidence type="ECO:0000256" key="4">
    <source>
        <dbReference type="ARBA" id="ARBA00022960"/>
    </source>
</evidence>
<feature type="compositionally biased region" description="Pro residues" evidence="10">
    <location>
        <begin position="365"/>
        <end position="375"/>
    </location>
</feature>
<proteinExistence type="inferred from homology"/>
<feature type="compositionally biased region" description="Acidic residues" evidence="10">
    <location>
        <begin position="110"/>
        <end position="135"/>
    </location>
</feature>
<dbReference type="RefSeq" id="WP_089222405.1">
    <property type="nucleotide sequence ID" value="NZ_FZOF01000002.1"/>
</dbReference>
<comment type="similarity">
    <text evidence="1 9">Belongs to the peptidase S11 family.</text>
</comment>
<feature type="compositionally biased region" description="Gly residues" evidence="10">
    <location>
        <begin position="270"/>
        <end position="300"/>
    </location>
</feature>
<keyword evidence="13" id="KW-1185">Reference proteome</keyword>
<name>A0A239AYE0_9ACTN</name>
<feature type="active site" description="Acyl-ester intermediate" evidence="7">
    <location>
        <position position="507"/>
    </location>
</feature>
<feature type="compositionally biased region" description="Acidic residues" evidence="10">
    <location>
        <begin position="166"/>
        <end position="190"/>
    </location>
</feature>
<feature type="active site" description="Proton acceptor" evidence="7">
    <location>
        <position position="510"/>
    </location>
</feature>
<keyword evidence="4" id="KW-0133">Cell shape</keyword>
<dbReference type="InterPro" id="IPR012338">
    <property type="entry name" value="Beta-lactam/transpept-like"/>
</dbReference>
<evidence type="ECO:0000256" key="10">
    <source>
        <dbReference type="SAM" id="MobiDB-lite"/>
    </source>
</evidence>
<feature type="compositionally biased region" description="Acidic residues" evidence="10">
    <location>
        <begin position="246"/>
        <end position="259"/>
    </location>
</feature>
<evidence type="ECO:0000256" key="9">
    <source>
        <dbReference type="RuleBase" id="RU004016"/>
    </source>
</evidence>
<feature type="region of interest" description="Disordered" evidence="10">
    <location>
        <begin position="1"/>
        <end position="406"/>
    </location>
</feature>
<dbReference type="GO" id="GO:0008360">
    <property type="term" value="P:regulation of cell shape"/>
    <property type="evidence" value="ECO:0007669"/>
    <property type="project" value="UniProtKB-KW"/>
</dbReference>
<evidence type="ECO:0000256" key="3">
    <source>
        <dbReference type="ARBA" id="ARBA00022801"/>
    </source>
</evidence>
<keyword evidence="6" id="KW-0961">Cell wall biogenesis/degradation</keyword>
<sequence>MAGESPGRAEQQELSGEGTGGGAEDPRLTVFRGVVGAPRSASEPATGEPEFAPEPPEAEGAPEPDPSASGTPDDGADVDGGAQDATPDAEDAPPADDAGDGAESRTGDAVAEEAGAEESATDGDADGDADSDADGDGSGKRDGAEAGTVEDAGEEPAADGTRVEEPEPEDAAEPEPDAAAEPEPEPEDAAEAEKSGGPQERSATGEAGRGEEPSAGEAGRGEEPSAGADAEAEPGDAPAGDTVDQAPEEAEEDTPEDAPEESRDDAPSDGPGGGGAEGPSKGPGGVKGGPGAREASGGGHDGPRAGEGTLTLRAPRTEGAGTPVRDRTMTLRAPSASAPVATPPRPSGTFVPLRTDDRPTAAPRAPMPAPTPAPTPAQGTRTPQTAEPGAGSRTKQMPLPPDPDEPLRLLAELTNTPPPPQTPLRTTVRRVKIWTPLVLLLIVAFCVAQALRPLPEPELESTAETSYTFEGDELALPWPSEGQAVVEAEGLGRMGEFGEQKPTPIASVAKVMTTYVILRDHPIKKGGKGETVEVDQKAEDQYHSGMQESESVVPVTAGQKLSEYEALEAVMLPSANNIARLLARWDAGSEAAFVKKMNAVAKELGMDDTTYTDPSGLEATTVSTASDQVKLGHAAMKDKVFAEIATKIQYTDINGNIQKNYNQLAGYNDIVGIKTGTSTKAGGNLLFAAYRKIGGTRQLIVGAMLDQQKAPIIDTVLGRSRTLIDGTRDALASASIIKKGDVVGYVDDGLGGHTPVVAGEDVTAIGWAGLKVDISVEAGKAGLPHTANAGDKVGELVVGKGDSMVRVPVLLETALVAPSFGSKLTRVA</sequence>
<dbReference type="EMBL" id="FZOF01000002">
    <property type="protein sequence ID" value="SNS00371.1"/>
    <property type="molecule type" value="Genomic_DNA"/>
</dbReference>
<keyword evidence="5" id="KW-0573">Peptidoglycan synthesis</keyword>
<feature type="compositionally biased region" description="Low complexity" evidence="10">
    <location>
        <begin position="224"/>
        <end position="245"/>
    </location>
</feature>
<dbReference type="InterPro" id="IPR001967">
    <property type="entry name" value="Peptidase_S11_N"/>
</dbReference>
<dbReference type="InterPro" id="IPR018044">
    <property type="entry name" value="Peptidase_S11"/>
</dbReference>
<accession>A0A239AYE0</accession>
<organism evidence="12 13">
    <name type="scientific">Actinacidiphila glaucinigra</name>
    <dbReference type="NCBI Taxonomy" id="235986"/>
    <lineage>
        <taxon>Bacteria</taxon>
        <taxon>Bacillati</taxon>
        <taxon>Actinomycetota</taxon>
        <taxon>Actinomycetes</taxon>
        <taxon>Kitasatosporales</taxon>
        <taxon>Streptomycetaceae</taxon>
        <taxon>Actinacidiphila</taxon>
    </lineage>
</organism>
<dbReference type="Gene3D" id="3.40.710.10">
    <property type="entry name" value="DD-peptidase/beta-lactamase superfamily"/>
    <property type="match status" value="1"/>
</dbReference>
<dbReference type="Pfam" id="PF00768">
    <property type="entry name" value="Peptidase_S11"/>
    <property type="match status" value="1"/>
</dbReference>
<keyword evidence="2" id="KW-0732">Signal</keyword>
<dbReference type="GO" id="GO:0009002">
    <property type="term" value="F:serine-type D-Ala-D-Ala carboxypeptidase activity"/>
    <property type="evidence" value="ECO:0007669"/>
    <property type="project" value="InterPro"/>
</dbReference>
<evidence type="ECO:0000256" key="6">
    <source>
        <dbReference type="ARBA" id="ARBA00023316"/>
    </source>
</evidence>
<feature type="active site" evidence="7">
    <location>
        <position position="574"/>
    </location>
</feature>
<evidence type="ECO:0000313" key="13">
    <source>
        <dbReference type="Proteomes" id="UP000198280"/>
    </source>
</evidence>
<evidence type="ECO:0000259" key="11">
    <source>
        <dbReference type="Pfam" id="PF00768"/>
    </source>
</evidence>